<dbReference type="Proteomes" id="UP000699462">
    <property type="component" value="Unassembled WGS sequence"/>
</dbReference>
<sequence>PTENSSLPSVSIVRIKWDQGECKRKLVHAARSSPPLGEHRNHDISASQLDVSRLSGSNMTSSSETDTDTDELSPTTIAKFFALDESAATKAVSTGSPVSAMAFIPSSPHLVHPEPGLPSAYCMVFTPDSSAIILVTRETNELCCISLETGRELWCTNLKSEAGISFHCHHLSISKITKHIGFLIGLCCSDGRFRIWSSQTGQPLFTCPCLPSASGLPPLPVCGTFSGVPNKSLNVSILYTNSQLSEWHLTIIPERNDTAYGEKVAPAARLEAKLNIWLSKLWLKMEDEIRTILGVFHSVSYVGLNRWLLASDCYLLLLIRNKPFISGMIKRSIEGISNEKCCIRIAKNFQVSYCCKHFSWSSLR</sequence>
<feature type="non-terminal residue" evidence="2">
    <location>
        <position position="364"/>
    </location>
</feature>
<proteinExistence type="predicted"/>
<evidence type="ECO:0000313" key="3">
    <source>
        <dbReference type="Proteomes" id="UP000699462"/>
    </source>
</evidence>
<evidence type="ECO:0000256" key="1">
    <source>
        <dbReference type="SAM" id="MobiDB-lite"/>
    </source>
</evidence>
<dbReference type="AlphaFoldDB" id="A0A8T0D719"/>
<dbReference type="OrthoDB" id="8883818at2759"/>
<dbReference type="InterPro" id="IPR011047">
    <property type="entry name" value="Quinoprotein_ADH-like_sf"/>
</dbReference>
<evidence type="ECO:0000313" key="2">
    <source>
        <dbReference type="EMBL" id="KAF8563640.1"/>
    </source>
</evidence>
<keyword evidence="3" id="KW-1185">Reference proteome</keyword>
<feature type="compositionally biased region" description="Polar residues" evidence="1">
    <location>
        <begin position="44"/>
        <end position="59"/>
    </location>
</feature>
<dbReference type="Gene3D" id="2.130.10.10">
    <property type="entry name" value="YVTN repeat-like/Quinoprotein amine dehydrogenase"/>
    <property type="match status" value="1"/>
</dbReference>
<feature type="region of interest" description="Disordered" evidence="1">
    <location>
        <begin position="26"/>
        <end position="71"/>
    </location>
</feature>
<name>A0A8T0D719_9TREM</name>
<accession>A0A8T0D719</accession>
<dbReference type="EMBL" id="JTDF01011196">
    <property type="protein sequence ID" value="KAF8563640.1"/>
    <property type="molecule type" value="Genomic_DNA"/>
</dbReference>
<gene>
    <name evidence="2" type="ORF">P879_11302</name>
</gene>
<reference evidence="2 3" key="1">
    <citation type="submission" date="2019-07" db="EMBL/GenBank/DDBJ databases">
        <title>Annotation for the trematode Paragonimus westermani.</title>
        <authorList>
            <person name="Choi Y.-J."/>
        </authorList>
    </citation>
    <scope>NUCLEOTIDE SEQUENCE [LARGE SCALE GENOMIC DNA]</scope>
    <source>
        <strain evidence="2">180907_Pwestermani</strain>
    </source>
</reference>
<comment type="caution">
    <text evidence="2">The sequence shown here is derived from an EMBL/GenBank/DDBJ whole genome shotgun (WGS) entry which is preliminary data.</text>
</comment>
<dbReference type="InterPro" id="IPR015943">
    <property type="entry name" value="WD40/YVTN_repeat-like_dom_sf"/>
</dbReference>
<organism evidence="2 3">
    <name type="scientific">Paragonimus westermani</name>
    <dbReference type="NCBI Taxonomy" id="34504"/>
    <lineage>
        <taxon>Eukaryota</taxon>
        <taxon>Metazoa</taxon>
        <taxon>Spiralia</taxon>
        <taxon>Lophotrochozoa</taxon>
        <taxon>Platyhelminthes</taxon>
        <taxon>Trematoda</taxon>
        <taxon>Digenea</taxon>
        <taxon>Plagiorchiida</taxon>
        <taxon>Troglotremata</taxon>
        <taxon>Troglotrematidae</taxon>
        <taxon>Paragonimus</taxon>
    </lineage>
</organism>
<dbReference type="SUPFAM" id="SSF50998">
    <property type="entry name" value="Quinoprotein alcohol dehydrogenase-like"/>
    <property type="match status" value="1"/>
</dbReference>
<protein>
    <submittedName>
        <fullName evidence="2">Uncharacterized protein</fullName>
    </submittedName>
</protein>